<evidence type="ECO:0000313" key="2">
    <source>
        <dbReference type="EMBL" id="CAE0625113.1"/>
    </source>
</evidence>
<name>A0A6V1NV14_HETAK</name>
<dbReference type="GO" id="GO:0005783">
    <property type="term" value="C:endoplasmic reticulum"/>
    <property type="evidence" value="ECO:0007669"/>
    <property type="project" value="TreeGrafter"/>
</dbReference>
<dbReference type="SUPFAM" id="SSF48371">
    <property type="entry name" value="ARM repeat"/>
    <property type="match status" value="1"/>
</dbReference>
<sequence>MAEPKKQNSPFHWLGLLKWSIEQHSSDLPPSEWKPMKEEDKAWLREVMDTMVRDDAQEMKLILKTVGDLFLVASKDDRADSKDPTQCEVEEGLESDKDERGQELLEELEDIVCQIDAAVNFVKLKGLECLSELLRSSQIPPLTRGAAAGVMATLSQNNPPVQEAMLQAGYMVLFSDLLQEEGLEESVKLRAFGALSSLVRSHAEAESAFSATEGPELLKILLRGASVRFKRKVLFFTKALLGTGAEPAPPARVEAFWEVVGALAGLLVTEDDLELRENALQLLVNLGQQGLKERLYAAYGAALDEARGVFAANPPPEPENAQRQEQLWKALDDLS</sequence>
<dbReference type="Gene3D" id="1.25.10.10">
    <property type="entry name" value="Leucine-rich Repeat Variant"/>
    <property type="match status" value="1"/>
</dbReference>
<gene>
    <name evidence="2" type="ORF">HAKA00212_LOCUS3781</name>
</gene>
<dbReference type="EMBL" id="HBIU01009265">
    <property type="protein sequence ID" value="CAE0625113.1"/>
    <property type="molecule type" value="Transcribed_RNA"/>
</dbReference>
<dbReference type="PANTHER" id="PTHR19316">
    <property type="entry name" value="PROTEIN FOLDING REGULATOR"/>
    <property type="match status" value="1"/>
</dbReference>
<dbReference type="PANTHER" id="PTHR19316:SF18">
    <property type="entry name" value="HSP70-BINDING PROTEIN 1"/>
    <property type="match status" value="1"/>
</dbReference>
<accession>A0A6V1NV14</accession>
<dbReference type="GO" id="GO:0000774">
    <property type="term" value="F:adenyl-nucleotide exchange factor activity"/>
    <property type="evidence" value="ECO:0007669"/>
    <property type="project" value="TreeGrafter"/>
</dbReference>
<feature type="region of interest" description="Disordered" evidence="1">
    <location>
        <begin position="78"/>
        <end position="100"/>
    </location>
</feature>
<proteinExistence type="predicted"/>
<dbReference type="InterPro" id="IPR016024">
    <property type="entry name" value="ARM-type_fold"/>
</dbReference>
<organism evidence="2">
    <name type="scientific">Heterosigma akashiwo</name>
    <name type="common">Chromophytic alga</name>
    <name type="synonym">Heterosigma carterae</name>
    <dbReference type="NCBI Taxonomy" id="2829"/>
    <lineage>
        <taxon>Eukaryota</taxon>
        <taxon>Sar</taxon>
        <taxon>Stramenopiles</taxon>
        <taxon>Ochrophyta</taxon>
        <taxon>Raphidophyceae</taxon>
        <taxon>Chattonellales</taxon>
        <taxon>Chattonellaceae</taxon>
        <taxon>Heterosigma</taxon>
    </lineage>
</organism>
<protein>
    <recommendedName>
        <fullName evidence="3">Nucleotide exchange factor Fes1 domain-containing protein</fullName>
    </recommendedName>
</protein>
<evidence type="ECO:0008006" key="3">
    <source>
        <dbReference type="Google" id="ProtNLM"/>
    </source>
</evidence>
<dbReference type="InterPro" id="IPR050693">
    <property type="entry name" value="Hsp70_NEF-Inhibitors"/>
</dbReference>
<reference evidence="2" key="1">
    <citation type="submission" date="2021-01" db="EMBL/GenBank/DDBJ databases">
        <authorList>
            <person name="Corre E."/>
            <person name="Pelletier E."/>
            <person name="Niang G."/>
            <person name="Scheremetjew M."/>
            <person name="Finn R."/>
            <person name="Kale V."/>
            <person name="Holt S."/>
            <person name="Cochrane G."/>
            <person name="Meng A."/>
            <person name="Brown T."/>
            <person name="Cohen L."/>
        </authorList>
    </citation>
    <scope>NUCLEOTIDE SEQUENCE</scope>
    <source>
        <strain evidence="2">CCMP3107</strain>
    </source>
</reference>
<dbReference type="AlphaFoldDB" id="A0A6V1NV14"/>
<dbReference type="InterPro" id="IPR011989">
    <property type="entry name" value="ARM-like"/>
</dbReference>
<evidence type="ECO:0000256" key="1">
    <source>
        <dbReference type="SAM" id="MobiDB-lite"/>
    </source>
</evidence>